<dbReference type="Pfam" id="PF04104">
    <property type="entry name" value="DNA_primase_lrg"/>
    <property type="match status" value="1"/>
</dbReference>
<evidence type="ECO:0000256" key="9">
    <source>
        <dbReference type="PIRNR" id="PIRNR009449"/>
    </source>
</evidence>
<keyword evidence="14" id="KW-1185">Reference proteome</keyword>
<comment type="cofactor">
    <cofactor evidence="9">
        <name>[4Fe-4S] cluster</name>
        <dbReference type="ChEBI" id="CHEBI:49883"/>
    </cofactor>
    <text evidence="9">Binds 1 [4Fe-4S] cluster.</text>
</comment>
<evidence type="ECO:0000256" key="10">
    <source>
        <dbReference type="PIRSR" id="PIRSR009449-1"/>
    </source>
</evidence>
<evidence type="ECO:0000313" key="13">
    <source>
        <dbReference type="EMBL" id="SBT87764.1"/>
    </source>
</evidence>
<keyword evidence="13" id="KW-0808">Transferase</keyword>
<dbReference type="CDD" id="cd07322">
    <property type="entry name" value="PriL_PriS_Eukaryotic"/>
    <property type="match status" value="1"/>
</dbReference>
<keyword evidence="7 9" id="KW-0411">Iron-sulfur</keyword>
<dbReference type="OrthoDB" id="421393at2759"/>
<gene>
    <name evidence="13" type="primary">PmUG01_07022500</name>
    <name evidence="13" type="ORF">PMUG01_07022500</name>
</gene>
<comment type="similarity">
    <text evidence="1 9">Belongs to the eukaryotic-type primase large subunit family.</text>
</comment>
<dbReference type="KEGG" id="pmal:PMUG01_07022500"/>
<dbReference type="OMA" id="RINYKPW"/>
<dbReference type="GO" id="GO:0051539">
    <property type="term" value="F:4 iron, 4 sulfur cluster binding"/>
    <property type="evidence" value="ECO:0007669"/>
    <property type="project" value="UniProtKB-UniRule"/>
</dbReference>
<keyword evidence="5 9" id="KW-0479">Metal-binding</keyword>
<dbReference type="GO" id="GO:0006270">
    <property type="term" value="P:DNA replication initiation"/>
    <property type="evidence" value="ECO:0007669"/>
    <property type="project" value="TreeGrafter"/>
</dbReference>
<evidence type="ECO:0000256" key="1">
    <source>
        <dbReference type="ARBA" id="ARBA00010564"/>
    </source>
</evidence>
<evidence type="ECO:0000256" key="2">
    <source>
        <dbReference type="ARBA" id="ARBA00022485"/>
    </source>
</evidence>
<evidence type="ECO:0000256" key="4">
    <source>
        <dbReference type="ARBA" id="ARBA00022705"/>
    </source>
</evidence>
<evidence type="ECO:0000259" key="12">
    <source>
        <dbReference type="Pfam" id="PF04104"/>
    </source>
</evidence>
<evidence type="ECO:0000256" key="3">
    <source>
        <dbReference type="ARBA" id="ARBA00022515"/>
    </source>
</evidence>
<feature type="binding site" evidence="10">
    <location>
        <position position="384"/>
    </location>
    <ligand>
        <name>[4Fe-4S] cluster</name>
        <dbReference type="ChEBI" id="CHEBI:49883"/>
    </ligand>
</feature>
<name>A0A1D3JM70_PLAMA</name>
<reference evidence="13 14" key="1">
    <citation type="submission" date="2016-06" db="EMBL/GenBank/DDBJ databases">
        <authorList>
            <consortium name="Pathogen Informatics"/>
        </authorList>
    </citation>
    <scope>NUCLEOTIDE SEQUENCE [LARGE SCALE GENOMIC DNA]</scope>
</reference>
<dbReference type="InterPro" id="IPR007238">
    <property type="entry name" value="DNA_primase_lsu_euk/arc"/>
</dbReference>
<feature type="binding site" evidence="10">
    <location>
        <position position="518"/>
    </location>
    <ligand>
        <name>[4Fe-4S] cluster</name>
        <dbReference type="ChEBI" id="CHEBI:49883"/>
    </ligand>
</feature>
<evidence type="ECO:0000256" key="11">
    <source>
        <dbReference type="SAM" id="MobiDB-lite"/>
    </source>
</evidence>
<proteinExistence type="inferred from homology"/>
<dbReference type="InterPro" id="IPR016558">
    <property type="entry name" value="DNA_primase_lsu_euk"/>
</dbReference>
<keyword evidence="3 9" id="KW-0639">Primosome</keyword>
<dbReference type="PIRSF" id="PIRSF009449">
    <property type="entry name" value="DNA_primase_large_subunit"/>
    <property type="match status" value="1"/>
</dbReference>
<feature type="binding site" evidence="10">
    <location>
        <position position="478"/>
    </location>
    <ligand>
        <name>[4Fe-4S] cluster</name>
        <dbReference type="ChEBI" id="CHEBI:49883"/>
    </ligand>
</feature>
<dbReference type="GO" id="GO:0005658">
    <property type="term" value="C:alpha DNA polymerase:primase complex"/>
    <property type="evidence" value="ECO:0007669"/>
    <property type="project" value="TreeGrafter"/>
</dbReference>
<keyword evidence="4 9" id="KW-0235">DNA replication</keyword>
<dbReference type="GO" id="GO:0006269">
    <property type="term" value="P:DNA replication, synthesis of primer"/>
    <property type="evidence" value="ECO:0007669"/>
    <property type="project" value="UniProtKB-KW"/>
</dbReference>
<comment type="function">
    <text evidence="9">DNA primase is the polymerase that synthesizes small RNA primers for the Okazaki fragments made during discontinuous DNA replication.</text>
</comment>
<dbReference type="PANTHER" id="PTHR10537">
    <property type="entry name" value="DNA PRIMASE LARGE SUBUNIT"/>
    <property type="match status" value="1"/>
</dbReference>
<evidence type="ECO:0000256" key="7">
    <source>
        <dbReference type="ARBA" id="ARBA00023014"/>
    </source>
</evidence>
<evidence type="ECO:0000256" key="5">
    <source>
        <dbReference type="ARBA" id="ARBA00022723"/>
    </source>
</evidence>
<dbReference type="RefSeq" id="XP_028860696.1">
    <property type="nucleotide sequence ID" value="XM_029003959.1"/>
</dbReference>
<accession>A0A1D3JM70</accession>
<dbReference type="GO" id="GO:0046872">
    <property type="term" value="F:metal ion binding"/>
    <property type="evidence" value="ECO:0007669"/>
    <property type="project" value="UniProtKB-UniRule"/>
</dbReference>
<feature type="domain" description="DNA primase large subunit C-terminal" evidence="12">
    <location>
        <begin position="376"/>
        <end position="542"/>
    </location>
</feature>
<dbReference type="InterPro" id="IPR058560">
    <property type="entry name" value="DNA_primase_C"/>
</dbReference>
<evidence type="ECO:0000256" key="8">
    <source>
        <dbReference type="ARBA" id="ARBA00023125"/>
    </source>
</evidence>
<dbReference type="VEuPathDB" id="PlasmoDB:PmUG01_07022500"/>
<feature type="region of interest" description="Disordered" evidence="11">
    <location>
        <begin position="37"/>
        <end position="56"/>
    </location>
</feature>
<keyword evidence="8 9" id="KW-0238">DNA-binding</keyword>
<keyword evidence="6 9" id="KW-0408">Iron</keyword>
<organism evidence="13 14">
    <name type="scientific">Plasmodium malariae</name>
    <dbReference type="NCBI Taxonomy" id="5858"/>
    <lineage>
        <taxon>Eukaryota</taxon>
        <taxon>Sar</taxon>
        <taxon>Alveolata</taxon>
        <taxon>Apicomplexa</taxon>
        <taxon>Aconoidasida</taxon>
        <taxon>Haemosporida</taxon>
        <taxon>Plasmodiidae</taxon>
        <taxon>Plasmodium</taxon>
        <taxon>Plasmodium (Plasmodium)</taxon>
    </lineage>
</organism>
<dbReference type="GO" id="GO:0003677">
    <property type="term" value="F:DNA binding"/>
    <property type="evidence" value="ECO:0007669"/>
    <property type="project" value="UniProtKB-UniRule"/>
</dbReference>
<evidence type="ECO:0000256" key="6">
    <source>
        <dbReference type="ARBA" id="ARBA00023004"/>
    </source>
</evidence>
<sequence length="561" mass="66315">MIVRKRSINGMPVGKGKANEKKLQNITIKNYEINNSNTYSSNDDTGKNDTSSNHTNSNDKKRTFFDYYGCIYPFNMPISLYKYPPIFGYCSLSDFQEIGAKRLALLQFLDTCTISEDERDQYSNGLKKLEKNYSANNYMENKSKQIRQKIYEYKFGIQSMKNYNKEEMENIIMTDLLSHYILRIAFSKDKEKQQWFLKQELKLFTFRLNELKYINVLNAQNISESERGLIHLLKRENLNYEFISKPTVSYGNKNEEWDKYTDFIPNKDTIEKLFKVPFYPDAYFLVKDHKVCVEKAVAYVPDIYLDAILITQFKINIKESFKYLEQNEKMLLNVHNDSRISSFLAALPKAYVAKDFRQNYEHTEETRLMPQNLYNVYKQSFPPCMRRIFVNYLKEKHLKHWGRQQLWLFLKGAGMTLEENIHTNRSIWLQSDKFDKEHRYTIRYMYGKEGKKTDFSPYNCSKIINNFPVPSSGDTHGCPFKNFDEAHLKKLLFFFGLSDDQIKSIMPFKKNNEYQLACVKFFMETHPGSTGDGVGNHPNSYYIESRKYYKSKAANSEKEPN</sequence>
<keyword evidence="2 9" id="KW-0004">4Fe-4S</keyword>
<protein>
    <recommendedName>
        <fullName evidence="9">DNA primase large subunit</fullName>
    </recommendedName>
</protein>
<dbReference type="GO" id="GO:0016779">
    <property type="term" value="F:nucleotidyltransferase activity"/>
    <property type="evidence" value="ECO:0007669"/>
    <property type="project" value="UniProtKB-KW"/>
</dbReference>
<dbReference type="GeneID" id="39867789"/>
<dbReference type="EMBL" id="LT594628">
    <property type="protein sequence ID" value="SBT87764.1"/>
    <property type="molecule type" value="Genomic_DNA"/>
</dbReference>
<dbReference type="PANTHER" id="PTHR10537:SF3">
    <property type="entry name" value="DNA PRIMASE LARGE SUBUNIT"/>
    <property type="match status" value="1"/>
</dbReference>
<dbReference type="Gene3D" id="1.20.930.80">
    <property type="match status" value="1"/>
</dbReference>
<dbReference type="Proteomes" id="UP000219813">
    <property type="component" value="Chromosome 7"/>
</dbReference>
<keyword evidence="13" id="KW-0548">Nucleotidyltransferase</keyword>
<dbReference type="Pfam" id="PF26466">
    <property type="entry name" value="DNA_primase_lrg_N"/>
    <property type="match status" value="1"/>
</dbReference>
<evidence type="ECO:0000313" key="14">
    <source>
        <dbReference type="Proteomes" id="UP000219813"/>
    </source>
</evidence>
<feature type="binding site" evidence="10">
    <location>
        <position position="460"/>
    </location>
    <ligand>
        <name>[4Fe-4S] cluster</name>
        <dbReference type="ChEBI" id="CHEBI:49883"/>
    </ligand>
</feature>
<dbReference type="AlphaFoldDB" id="A0A1D3JM70"/>